<dbReference type="PANTHER" id="PTHR11839:SF18">
    <property type="entry name" value="NUDIX HYDROLASE DOMAIN-CONTAINING PROTEIN"/>
    <property type="match status" value="1"/>
</dbReference>
<evidence type="ECO:0000313" key="5">
    <source>
        <dbReference type="Proteomes" id="UP000241238"/>
    </source>
</evidence>
<dbReference type="PROSITE" id="PS00893">
    <property type="entry name" value="NUDIX_BOX"/>
    <property type="match status" value="1"/>
</dbReference>
<dbReference type="PROSITE" id="PS51462">
    <property type="entry name" value="NUDIX"/>
    <property type="match status" value="1"/>
</dbReference>
<feature type="domain" description="Nudix hydrolase" evidence="3">
    <location>
        <begin position="30"/>
        <end position="167"/>
    </location>
</feature>
<accession>A0ABM6U259</accession>
<sequence>MKLEKLEDLKFLKIAVEKHPTTGIQLEYLDKPNAIAALVLNATGNKALLVKQYRPGFQGYMYEIPAGIMEDGENSLYTLEREIEEETGYLKNDYNIIYTPKKPLILSPGYTSEALYIYIIQLKNDSITPQNLKLDIGEDLVGTWFPLNEIEEITSDFKTIFAIHLYRNIKNS</sequence>
<name>A0ABM6U259_FUSVA</name>
<comment type="cofactor">
    <cofactor evidence="1">
        <name>Mg(2+)</name>
        <dbReference type="ChEBI" id="CHEBI:18420"/>
    </cofactor>
</comment>
<dbReference type="EMBL" id="CP028103">
    <property type="protein sequence ID" value="AVQ30381.1"/>
    <property type="molecule type" value="Genomic_DNA"/>
</dbReference>
<dbReference type="GO" id="GO:0016787">
    <property type="term" value="F:hydrolase activity"/>
    <property type="evidence" value="ECO:0007669"/>
    <property type="project" value="UniProtKB-KW"/>
</dbReference>
<dbReference type="InterPro" id="IPR020084">
    <property type="entry name" value="NUDIX_hydrolase_CS"/>
</dbReference>
<evidence type="ECO:0000259" key="3">
    <source>
        <dbReference type="PROSITE" id="PS51462"/>
    </source>
</evidence>
<dbReference type="InterPro" id="IPR000086">
    <property type="entry name" value="NUDIX_hydrolase_dom"/>
</dbReference>
<organism evidence="4 5">
    <name type="scientific">Fusobacterium varium ATCC 27725</name>
    <dbReference type="NCBI Taxonomy" id="469618"/>
    <lineage>
        <taxon>Bacteria</taxon>
        <taxon>Fusobacteriati</taxon>
        <taxon>Fusobacteriota</taxon>
        <taxon>Fusobacteriia</taxon>
        <taxon>Fusobacteriales</taxon>
        <taxon>Fusobacteriaceae</taxon>
        <taxon>Fusobacterium</taxon>
    </lineage>
</organism>
<dbReference type="PANTHER" id="PTHR11839">
    <property type="entry name" value="UDP/ADP-SUGAR PYROPHOSPHATASE"/>
    <property type="match status" value="1"/>
</dbReference>
<protein>
    <submittedName>
        <fullName evidence="4">NUDIX hydrolase</fullName>
    </submittedName>
</protein>
<keyword evidence="2 4" id="KW-0378">Hydrolase</keyword>
<dbReference type="CDD" id="cd03424">
    <property type="entry name" value="NUDIX_ADPRase_Nudt5_UGPPase_Nudt14"/>
    <property type="match status" value="1"/>
</dbReference>
<proteinExistence type="predicted"/>
<keyword evidence="5" id="KW-1185">Reference proteome</keyword>
<dbReference type="Proteomes" id="UP000241238">
    <property type="component" value="Chromosome"/>
</dbReference>
<reference evidence="5" key="1">
    <citation type="journal article" date="2018" name="MSphere">
        <title>Fusobacterium Genomics Using MinION and Illumina Sequencing Enables Genome Completion and Correction.</title>
        <authorList>
            <person name="Todd S.M."/>
            <person name="Settlage R.E."/>
            <person name="Lahmers K.K."/>
            <person name="Slade D.J."/>
        </authorList>
    </citation>
    <scope>NUCLEOTIDE SEQUENCE [LARGE SCALE GENOMIC DNA]</scope>
    <source>
        <strain evidence="5">ATCC 27725</strain>
    </source>
</reference>
<dbReference type="InterPro" id="IPR015797">
    <property type="entry name" value="NUDIX_hydrolase-like_dom_sf"/>
</dbReference>
<evidence type="ECO:0000256" key="1">
    <source>
        <dbReference type="ARBA" id="ARBA00001946"/>
    </source>
</evidence>
<gene>
    <name evidence="4" type="ORF">C4N18_03770</name>
</gene>
<dbReference type="GeneID" id="77467097"/>
<evidence type="ECO:0000256" key="2">
    <source>
        <dbReference type="ARBA" id="ARBA00022801"/>
    </source>
</evidence>
<dbReference type="SUPFAM" id="SSF55811">
    <property type="entry name" value="Nudix"/>
    <property type="match status" value="1"/>
</dbReference>
<dbReference type="Pfam" id="PF00293">
    <property type="entry name" value="NUDIX"/>
    <property type="match status" value="1"/>
</dbReference>
<evidence type="ECO:0000313" key="4">
    <source>
        <dbReference type="EMBL" id="AVQ30381.1"/>
    </source>
</evidence>
<dbReference type="RefSeq" id="WP_005948824.1">
    <property type="nucleotide sequence ID" value="NZ_CP028103.1"/>
</dbReference>
<dbReference type="Gene3D" id="3.90.79.10">
    <property type="entry name" value="Nucleoside Triphosphate Pyrophosphohydrolase"/>
    <property type="match status" value="1"/>
</dbReference>